<evidence type="ECO:0000313" key="1">
    <source>
        <dbReference type="EMBL" id="SUP20786.1"/>
    </source>
</evidence>
<reference evidence="1 2" key="1">
    <citation type="submission" date="2018-06" db="EMBL/GenBank/DDBJ databases">
        <authorList>
            <consortium name="Pathogen Informatics"/>
            <person name="Doyle S."/>
        </authorList>
    </citation>
    <scope>NUCLEOTIDE SEQUENCE [LARGE SCALE GENOMIC DNA]</scope>
    <source>
        <strain evidence="1 2">NCTC11327</strain>
    </source>
</reference>
<accession>A0AAX2LLQ9</accession>
<evidence type="ECO:0000313" key="2">
    <source>
        <dbReference type="Proteomes" id="UP000254626"/>
    </source>
</evidence>
<dbReference type="Proteomes" id="UP000254626">
    <property type="component" value="Unassembled WGS sequence"/>
</dbReference>
<gene>
    <name evidence="1" type="ORF">NCTC11327_00497</name>
</gene>
<comment type="caution">
    <text evidence="1">The sequence shown here is derived from an EMBL/GenBank/DDBJ whole genome shotgun (WGS) entry which is preliminary data.</text>
</comment>
<sequence>MFSMSMSNVPEISPDRFYSSLISHCIQCNSQTITETLALSLLQTEQAPY</sequence>
<name>A0AAX2LLQ9_VIBFL</name>
<dbReference type="AlphaFoldDB" id="A0AAX2LLQ9"/>
<protein>
    <submittedName>
        <fullName evidence="1">Uncharacterized protein</fullName>
    </submittedName>
</protein>
<organism evidence="1 2">
    <name type="scientific">Vibrio fluvialis</name>
    <dbReference type="NCBI Taxonomy" id="676"/>
    <lineage>
        <taxon>Bacteria</taxon>
        <taxon>Pseudomonadati</taxon>
        <taxon>Pseudomonadota</taxon>
        <taxon>Gammaproteobacteria</taxon>
        <taxon>Vibrionales</taxon>
        <taxon>Vibrionaceae</taxon>
        <taxon>Vibrio</taxon>
    </lineage>
</organism>
<proteinExistence type="predicted"/>
<dbReference type="EMBL" id="UHIP01000001">
    <property type="protein sequence ID" value="SUP20786.1"/>
    <property type="molecule type" value="Genomic_DNA"/>
</dbReference>